<organism evidence="5 6">
    <name type="scientific">Methanobrevibacter oralis</name>
    <dbReference type="NCBI Taxonomy" id="66851"/>
    <lineage>
        <taxon>Archaea</taxon>
        <taxon>Methanobacteriati</taxon>
        <taxon>Methanobacteriota</taxon>
        <taxon>Methanomada group</taxon>
        <taxon>Methanobacteria</taxon>
        <taxon>Methanobacteriales</taxon>
        <taxon>Methanobacteriaceae</taxon>
        <taxon>Methanobrevibacter</taxon>
    </lineage>
</organism>
<dbReference type="PANTHER" id="PTHR30408:SF12">
    <property type="entry name" value="TYPE I RESTRICTION ENZYME MJAVIII SPECIFICITY SUBUNIT"/>
    <property type="match status" value="1"/>
</dbReference>
<comment type="caution">
    <text evidence="5">The sequence shown here is derived from an EMBL/GenBank/DDBJ whole genome shotgun (WGS) entry which is preliminary data.</text>
</comment>
<dbReference type="SUPFAM" id="SSF116734">
    <property type="entry name" value="DNA methylase specificity domain"/>
    <property type="match status" value="1"/>
</dbReference>
<dbReference type="Pfam" id="PF01420">
    <property type="entry name" value="Methylase_S"/>
    <property type="match status" value="1"/>
</dbReference>
<name>A0A162FP95_METOA</name>
<dbReference type="EMBL" id="LWMU01000059">
    <property type="protein sequence ID" value="KZX13050.1"/>
    <property type="molecule type" value="Genomic_DNA"/>
</dbReference>
<accession>A0A162FP95</accession>
<keyword evidence="6" id="KW-1185">Reference proteome</keyword>
<evidence type="ECO:0000256" key="1">
    <source>
        <dbReference type="ARBA" id="ARBA00010923"/>
    </source>
</evidence>
<evidence type="ECO:0000256" key="2">
    <source>
        <dbReference type="ARBA" id="ARBA00022747"/>
    </source>
</evidence>
<evidence type="ECO:0000256" key="3">
    <source>
        <dbReference type="ARBA" id="ARBA00023125"/>
    </source>
</evidence>
<keyword evidence="3" id="KW-0238">DNA-binding</keyword>
<proteinExistence type="inferred from homology"/>
<evidence type="ECO:0000313" key="6">
    <source>
        <dbReference type="Proteomes" id="UP000077428"/>
    </source>
</evidence>
<dbReference type="InterPro" id="IPR000055">
    <property type="entry name" value="Restrct_endonuc_typeI_TRD"/>
</dbReference>
<gene>
    <name evidence="5" type="ORF">MBORA_09530</name>
</gene>
<feature type="domain" description="Type I restriction modification DNA specificity" evidence="4">
    <location>
        <begin position="20"/>
        <end position="198"/>
    </location>
</feature>
<dbReference type="InterPro" id="IPR052021">
    <property type="entry name" value="Type-I_RS_S_subunit"/>
</dbReference>
<dbReference type="Gene3D" id="1.10.287.1120">
    <property type="entry name" value="Bipartite methylase S protein"/>
    <property type="match status" value="1"/>
</dbReference>
<dbReference type="PATRIC" id="fig|66851.6.peg.1044"/>
<dbReference type="Gene3D" id="3.90.220.20">
    <property type="entry name" value="DNA methylase specificity domains"/>
    <property type="match status" value="1"/>
</dbReference>
<dbReference type="InterPro" id="IPR044946">
    <property type="entry name" value="Restrct_endonuc_typeI_TRD_sf"/>
</dbReference>
<keyword evidence="2" id="KW-0680">Restriction system</keyword>
<evidence type="ECO:0000259" key="4">
    <source>
        <dbReference type="Pfam" id="PF01420"/>
    </source>
</evidence>
<dbReference type="GO" id="GO:0009307">
    <property type="term" value="P:DNA restriction-modification system"/>
    <property type="evidence" value="ECO:0007669"/>
    <property type="project" value="UniProtKB-KW"/>
</dbReference>
<dbReference type="GO" id="GO:0003677">
    <property type="term" value="F:DNA binding"/>
    <property type="evidence" value="ECO:0007669"/>
    <property type="project" value="UniProtKB-KW"/>
</dbReference>
<evidence type="ECO:0000313" key="5">
    <source>
        <dbReference type="EMBL" id="KZX13050.1"/>
    </source>
</evidence>
<dbReference type="PANTHER" id="PTHR30408">
    <property type="entry name" value="TYPE-1 RESTRICTION ENZYME ECOKI SPECIFICITY PROTEIN"/>
    <property type="match status" value="1"/>
</dbReference>
<dbReference type="STRING" id="66851.MBORA_09530"/>
<dbReference type="AlphaFoldDB" id="A0A162FP95"/>
<sequence>MNFEEYDNNNLNSSEFGLIPKKWFYVSLDKISDVTIGKTPPRKEPQWFSETNGIKWISIKDLGKSEVYVFETSEYLTEEAIYKFNVKLIPKDTVILSFKLTVGRLGITTEKMVTNEAIAHFKLNNDLITTEYLYLYLKNFNYESLGSTSSIAKAINSKIVKKIPILIPSKEKLNSVSILFNSIFEQIKINQGEISKLTKLRDILLPKLMSGEIDVSKINYDLKIMLVILYKKIVNLILRITK</sequence>
<reference evidence="6" key="1">
    <citation type="journal article" date="2016" name="Genome Announc.">
        <title>Draft Genome Sequences of Methanobrevibacter curvatus DSM11111, Methanobrevibacter cuticularis DSM11139, Methanobrevibacter filiformis DSM11501, and Methanobrevibacter oralis DSM7256.</title>
        <authorList>
            <person name="Poehlein A."/>
            <person name="Seedorf H."/>
        </authorList>
    </citation>
    <scope>NUCLEOTIDE SEQUENCE [LARGE SCALE GENOMIC DNA]</scope>
    <source>
        <strain evidence="6">DSM 7256 / JCM 30027 / ZR</strain>
    </source>
</reference>
<comment type="similarity">
    <text evidence="1">Belongs to the type-I restriction system S methylase family.</text>
</comment>
<protein>
    <submittedName>
        <fullName evidence="5">EcoKI restriction-modification system protein HsdS</fullName>
    </submittedName>
</protein>
<dbReference type="REBASE" id="159264">
    <property type="entry name" value="S2.Mor7256ORF9560P"/>
</dbReference>
<dbReference type="CDD" id="cd17244">
    <property type="entry name" value="RMtype1_S_Apa101655I-TRD2-CR2_like"/>
    <property type="match status" value="1"/>
</dbReference>
<dbReference type="Proteomes" id="UP000077428">
    <property type="component" value="Unassembled WGS sequence"/>
</dbReference>